<accession>S7RVG1</accession>
<dbReference type="InterPro" id="IPR048273">
    <property type="entry name" value="Luciferase"/>
</dbReference>
<dbReference type="PANTHER" id="PTHR38695">
    <property type="entry name" value="AMINO ACID PERMEASE_ SLC12A DOMAIN-CONTAINING PROTEIN"/>
    <property type="match status" value="1"/>
</dbReference>
<dbReference type="EMBL" id="KB469299">
    <property type="protein sequence ID" value="EPQ57239.1"/>
    <property type="molecule type" value="Genomic_DNA"/>
</dbReference>
<dbReference type="KEGG" id="gtr:GLOTRDRAFT_110481"/>
<dbReference type="InterPro" id="IPR040841">
    <property type="entry name" value="Luciferase_dom"/>
</dbReference>
<feature type="domain" description="Luciferase" evidence="1">
    <location>
        <begin position="173"/>
        <end position="241"/>
    </location>
</feature>
<dbReference type="Pfam" id="PF17648">
    <property type="entry name" value="Luciferase"/>
    <property type="match status" value="1"/>
</dbReference>
<dbReference type="RefSeq" id="XP_007864369.1">
    <property type="nucleotide sequence ID" value="XM_007866178.1"/>
</dbReference>
<evidence type="ECO:0000259" key="1">
    <source>
        <dbReference type="Pfam" id="PF17648"/>
    </source>
</evidence>
<evidence type="ECO:0000313" key="2">
    <source>
        <dbReference type="EMBL" id="EPQ57239.1"/>
    </source>
</evidence>
<protein>
    <recommendedName>
        <fullName evidence="1">Luciferase domain-containing protein</fullName>
    </recommendedName>
</protein>
<dbReference type="OrthoDB" id="5358398at2759"/>
<dbReference type="GeneID" id="19299226"/>
<dbReference type="OMA" id="TWTGDYP"/>
<dbReference type="AlphaFoldDB" id="S7RVG1"/>
<dbReference type="PANTHER" id="PTHR38695:SF1">
    <property type="entry name" value="AMINO ACID PERMEASE_ SLC12A DOMAIN-CONTAINING PROTEIN"/>
    <property type="match status" value="1"/>
</dbReference>
<gene>
    <name evidence="2" type="ORF">GLOTRDRAFT_110481</name>
</gene>
<organism evidence="2 3">
    <name type="scientific">Gloeophyllum trabeum (strain ATCC 11539 / FP-39264 / Madison 617)</name>
    <name type="common">Brown rot fungus</name>
    <dbReference type="NCBI Taxonomy" id="670483"/>
    <lineage>
        <taxon>Eukaryota</taxon>
        <taxon>Fungi</taxon>
        <taxon>Dikarya</taxon>
        <taxon>Basidiomycota</taxon>
        <taxon>Agaricomycotina</taxon>
        <taxon>Agaricomycetes</taxon>
        <taxon>Gloeophyllales</taxon>
        <taxon>Gloeophyllaceae</taxon>
        <taxon>Gloeophyllum</taxon>
    </lineage>
</organism>
<dbReference type="HOGENOM" id="CLU_063954_1_0_1"/>
<reference evidence="2 3" key="1">
    <citation type="journal article" date="2012" name="Science">
        <title>The Paleozoic origin of enzymatic lignin decomposition reconstructed from 31 fungal genomes.</title>
        <authorList>
            <person name="Floudas D."/>
            <person name="Binder M."/>
            <person name="Riley R."/>
            <person name="Barry K."/>
            <person name="Blanchette R.A."/>
            <person name="Henrissat B."/>
            <person name="Martinez A.T."/>
            <person name="Otillar R."/>
            <person name="Spatafora J.W."/>
            <person name="Yadav J.S."/>
            <person name="Aerts A."/>
            <person name="Benoit I."/>
            <person name="Boyd A."/>
            <person name="Carlson A."/>
            <person name="Copeland A."/>
            <person name="Coutinho P.M."/>
            <person name="de Vries R.P."/>
            <person name="Ferreira P."/>
            <person name="Findley K."/>
            <person name="Foster B."/>
            <person name="Gaskell J."/>
            <person name="Glotzer D."/>
            <person name="Gorecki P."/>
            <person name="Heitman J."/>
            <person name="Hesse C."/>
            <person name="Hori C."/>
            <person name="Igarashi K."/>
            <person name="Jurgens J.A."/>
            <person name="Kallen N."/>
            <person name="Kersten P."/>
            <person name="Kohler A."/>
            <person name="Kuees U."/>
            <person name="Kumar T.K.A."/>
            <person name="Kuo A."/>
            <person name="LaButti K."/>
            <person name="Larrondo L.F."/>
            <person name="Lindquist E."/>
            <person name="Ling A."/>
            <person name="Lombard V."/>
            <person name="Lucas S."/>
            <person name="Lundell T."/>
            <person name="Martin R."/>
            <person name="McLaughlin D.J."/>
            <person name="Morgenstern I."/>
            <person name="Morin E."/>
            <person name="Murat C."/>
            <person name="Nagy L.G."/>
            <person name="Nolan M."/>
            <person name="Ohm R.A."/>
            <person name="Patyshakuliyeva A."/>
            <person name="Rokas A."/>
            <person name="Ruiz-Duenas F.J."/>
            <person name="Sabat G."/>
            <person name="Salamov A."/>
            <person name="Samejima M."/>
            <person name="Schmutz J."/>
            <person name="Slot J.C."/>
            <person name="St John F."/>
            <person name="Stenlid J."/>
            <person name="Sun H."/>
            <person name="Sun S."/>
            <person name="Syed K."/>
            <person name="Tsang A."/>
            <person name="Wiebenga A."/>
            <person name="Young D."/>
            <person name="Pisabarro A."/>
            <person name="Eastwood D.C."/>
            <person name="Martin F."/>
            <person name="Cullen D."/>
            <person name="Grigoriev I.V."/>
            <person name="Hibbett D.S."/>
        </authorList>
    </citation>
    <scope>NUCLEOTIDE SEQUENCE [LARGE SCALE GENOMIC DNA]</scope>
    <source>
        <strain evidence="2 3">ATCC 11539</strain>
    </source>
</reference>
<proteinExistence type="predicted"/>
<evidence type="ECO:0000313" key="3">
    <source>
        <dbReference type="Proteomes" id="UP000030669"/>
    </source>
</evidence>
<dbReference type="Proteomes" id="UP000030669">
    <property type="component" value="Unassembled WGS sequence"/>
</dbReference>
<keyword evidence="3" id="KW-1185">Reference proteome</keyword>
<name>S7RVG1_GLOTA</name>
<dbReference type="eggNOG" id="ENOG502SPCX">
    <property type="taxonomic scope" value="Eukaryota"/>
</dbReference>
<sequence length="252" mass="27895">MADLLTTRAPAAVKELVARHPKLVISLSSIASVLAVSYPALSRNYQAYKDLGKGALPVNIFGWAVACMIHPFGRETRSTAVYDKYSSESWLGEPDFPVRQSPRPKMGWHFPPQRQADQIPSEEMKLEIVKTFFQIAVDNVKLVGIAGSLAERVHAAMYVRGPPPHAAAAQIKGEIGHVHADVDYSMHLVLSPRDCKLVIEHGWGERHPMSGTRVLPVEDLLIYAPRDQEELAVVQRIIKASVGFMTNSREVV</sequence>